<proteinExistence type="predicted"/>
<dbReference type="AlphaFoldDB" id="A0A1E1LR98"/>
<evidence type="ECO:0000313" key="3">
    <source>
        <dbReference type="Proteomes" id="UP000178912"/>
    </source>
</evidence>
<dbReference type="EMBL" id="FJUX01000174">
    <property type="protein sequence ID" value="CZT13033.1"/>
    <property type="molecule type" value="Genomic_DNA"/>
</dbReference>
<accession>A0A1E1LR98</accession>
<reference evidence="3" key="1">
    <citation type="submission" date="2016-03" db="EMBL/GenBank/DDBJ databases">
        <authorList>
            <person name="Guldener U."/>
        </authorList>
    </citation>
    <scope>NUCLEOTIDE SEQUENCE [LARGE SCALE GENOMIC DNA]</scope>
    <source>
        <strain evidence="3">04CH-RAC-A.6.1</strain>
    </source>
</reference>
<protein>
    <submittedName>
        <fullName evidence="2">Uncharacterized protein</fullName>
    </submittedName>
</protein>
<organism evidence="2 3">
    <name type="scientific">Rhynchosporium agropyri</name>
    <dbReference type="NCBI Taxonomy" id="914238"/>
    <lineage>
        <taxon>Eukaryota</taxon>
        <taxon>Fungi</taxon>
        <taxon>Dikarya</taxon>
        <taxon>Ascomycota</taxon>
        <taxon>Pezizomycotina</taxon>
        <taxon>Leotiomycetes</taxon>
        <taxon>Helotiales</taxon>
        <taxon>Ploettnerulaceae</taxon>
        <taxon>Rhynchosporium</taxon>
    </lineage>
</organism>
<evidence type="ECO:0000256" key="1">
    <source>
        <dbReference type="SAM" id="SignalP"/>
    </source>
</evidence>
<gene>
    <name evidence="2" type="ORF">RAG0_16644</name>
</gene>
<dbReference type="Proteomes" id="UP000178912">
    <property type="component" value="Unassembled WGS sequence"/>
</dbReference>
<feature type="chain" id="PRO_5009447540" evidence="1">
    <location>
        <begin position="18"/>
        <end position="142"/>
    </location>
</feature>
<name>A0A1E1LR98_9HELO</name>
<evidence type="ECO:0000313" key="2">
    <source>
        <dbReference type="EMBL" id="CZT13033.1"/>
    </source>
</evidence>
<feature type="signal peptide" evidence="1">
    <location>
        <begin position="1"/>
        <end position="17"/>
    </location>
</feature>
<keyword evidence="3" id="KW-1185">Reference proteome</keyword>
<sequence>MEFLNLISILVIYLVDEFSVKDSSSSYSSESISSSYYSLIDVERKVVSLLSISKPSVLVLYTNSFDLNYVPISIIIKSSSLRYISEKTSVLEIFLLRGIRIGSKVDINPSLVETGLTNTDFNVYSTGRYLYYSSINYNSMKN</sequence>
<keyword evidence="1" id="KW-0732">Signal</keyword>